<dbReference type="Gene3D" id="2.60.40.1140">
    <property type="entry name" value="Collagen-binding surface protein Cna, B-type domain"/>
    <property type="match status" value="1"/>
</dbReference>
<proteinExistence type="predicted"/>
<dbReference type="Proteomes" id="UP000260642">
    <property type="component" value="Unassembled WGS sequence"/>
</dbReference>
<gene>
    <name evidence="4" type="ORF">DXD95_08945</name>
</gene>
<keyword evidence="2" id="KW-1133">Transmembrane helix</keyword>
<dbReference type="Pfam" id="PF24547">
    <property type="entry name" value="DUF7601"/>
    <property type="match status" value="1"/>
</dbReference>
<dbReference type="Gene3D" id="2.60.40.10">
    <property type="entry name" value="Immunoglobulins"/>
    <property type="match status" value="1"/>
</dbReference>
<reference evidence="4 5" key="1">
    <citation type="submission" date="2018-08" db="EMBL/GenBank/DDBJ databases">
        <title>A genome reference for cultivated species of the human gut microbiota.</title>
        <authorList>
            <person name="Zou Y."/>
            <person name="Xue W."/>
            <person name="Luo G."/>
        </authorList>
    </citation>
    <scope>NUCLEOTIDE SEQUENCE [LARGE SCALE GENOMIC DNA]</scope>
    <source>
        <strain evidence="4 5">TM10-3</strain>
    </source>
</reference>
<organism evidence="4 5">
    <name type="scientific">Agathobacter rectalis</name>
    <dbReference type="NCBI Taxonomy" id="39491"/>
    <lineage>
        <taxon>Bacteria</taxon>
        <taxon>Bacillati</taxon>
        <taxon>Bacillota</taxon>
        <taxon>Clostridia</taxon>
        <taxon>Lachnospirales</taxon>
        <taxon>Lachnospiraceae</taxon>
        <taxon>Agathobacter</taxon>
    </lineage>
</organism>
<comment type="caution">
    <text evidence="4">The sequence shown here is derived from an EMBL/GenBank/DDBJ whole genome shotgun (WGS) entry which is preliminary data.</text>
</comment>
<dbReference type="InterPro" id="IPR055382">
    <property type="entry name" value="DUF7601"/>
</dbReference>
<evidence type="ECO:0000256" key="2">
    <source>
        <dbReference type="SAM" id="Phobius"/>
    </source>
</evidence>
<evidence type="ECO:0000259" key="3">
    <source>
        <dbReference type="PROSITE" id="PS51820"/>
    </source>
</evidence>
<dbReference type="SUPFAM" id="SSF49478">
    <property type="entry name" value="Cna protein B-type domain"/>
    <property type="match status" value="1"/>
</dbReference>
<evidence type="ECO:0000313" key="4">
    <source>
        <dbReference type="EMBL" id="RGI67602.1"/>
    </source>
</evidence>
<dbReference type="InterPro" id="IPR013783">
    <property type="entry name" value="Ig-like_fold"/>
</dbReference>
<protein>
    <recommendedName>
        <fullName evidence="3">PA14 domain-containing protein</fullName>
    </recommendedName>
</protein>
<accession>A0A3E4EA75</accession>
<evidence type="ECO:0000313" key="5">
    <source>
        <dbReference type="Proteomes" id="UP000260642"/>
    </source>
</evidence>
<name>A0A3E4EA75_9FIRM</name>
<dbReference type="EMBL" id="QSOB01000011">
    <property type="protein sequence ID" value="RGI67602.1"/>
    <property type="molecule type" value="Genomic_DNA"/>
</dbReference>
<feature type="compositionally biased region" description="Polar residues" evidence="1">
    <location>
        <begin position="1273"/>
        <end position="1296"/>
    </location>
</feature>
<dbReference type="InterPro" id="IPR037524">
    <property type="entry name" value="PA14/GLEYA"/>
</dbReference>
<dbReference type="PROSITE" id="PS51820">
    <property type="entry name" value="PA14"/>
    <property type="match status" value="1"/>
</dbReference>
<sequence length="1785" mass="199224">MMRMMRKMFKRIVSIVMALLVILGTAVYGGSVFAEEQADSGTTSLDSGYIYLNPEGMDLNSESHWCNWTEGQDKVYFGIVQSNYAVREGDYDSTAKLWRWKIENLNLPSSGTVNLFFTYSNDWEGKIKQKPYYRTAEYTMEVSSIGGKVFVQKNVTSSDVIDKQPVYALKELSSYAGKTLSVVDMTGSGIGIKALFSTDGSNFDTDKAIVMTDNKVTIPENGVYPYQYVKFITNDNTELLASTKIEDAINNGSILYYGVRTDSDGIIKSVWSKDKKNSSAPTITKLYFKQTDFPIDEKDSIKVKIGNGIYENVILEDNTILSYDLTGKTLSSDTIIEVEKDNIIYRFYPNRNLSLVTIDSDGNAGLSIYRNNPSGTYTVYYDATLSKLSYEGTNDVKNGGKGIPYPDNAARVYYYATNGTKPITGEMKLDNKEGYPDVYKVDLPDGYDQVRFAAYNVQNEKPSDNGDATDLVTIPGNLMNPCYYGDSSDDVIYKGGNRGGYWDEAYTVRDPEKEAEQHNSKDVVDINEGTFTRNASTLYVNSTFYDYYTDYELNGKNRDDYDQNNPAAGSQRSYVTFRQFDQALSNYYKNKNVSIPIYTGHFQPDYKENNSQWGNPFSAIAGTLDLYGYNKNNQSGFMSTNNSTLDANGKGKYYDSAAQGLVANALSENNLMTSDNNALEPHFNEEFLTGDNSKHTALAKVYKNVSFPFTKQKVDDKGDKNDNSGVEYWYFDSADTTLAMRTDKESGSYYLKDVGHQDWSKNVNSSSNTSGVSNTYGFFPFNETAAKCSASNYNYGFGTKLEFKFRLTEDGQVVGTDGSKHPIKFDFSGDDDVWVYVDGKLALDVGGAHGKVTGQIDFKNKIATVSNTKKSQNESSNEGAPTTSSVEIKGSNSDEHTLTMFYMERGMWESNMKVSFNFPDENEFAVEKKVDTTGVNTDLFPASLFEDASVFPFTIQNQATHYAPKATESSDAKSPKTYNDSFSAEKLSKTSSQNTFETKDEMAGQKNVVYWKAIRDDAEGEYVNKRFGIIQPAKGETFDASDTNAFLQFKMYYDYQDIPGLTSTYLELEDSLGRKIGGYLSGKTYGNSSLVQKKWNTIQVDLSKLQGDKTFDYSKIKNIKFNYNFERDIYLDDFIFIPSVVAAAKTGFVTQQQDIPDYGSATSGTLKYPEGAQYTLSKKDGSSKLYRIDSDGIFALADGETATFSDQFRRGSYIAVSEDVDSSVFDTTWTLYENGQAVSTMGTGDTVENENPIPSVQNVKSNTIRDGRKEKYNSGSNGNNVKISNKGYTTTGYAKNQDSKKTENKNTIVFRSYADPDNQTTMTKLKATFVNKVKTGKIEIWKGTAEGSDKLTDEYTFRVEFSNVADLSLESKKIVKEYTIKAGQSVTIEGIPAGTDYRISEINSKDGSTLESVIVKNNNTFDAGYDPVTKVVSGKVIASSDMKGDGIGNPDTSSDATIITFNNTLKPTINLNLTKEWKNTEGKGITLPDSIKIRLQRSSDAGKSWETVKYDGTNETITLYQGYDGKWSYPFKDLDQYVNYRADPKVPYIYRVVEVSGDDESETEIESGGYLNDKYKVAYSENVDCSKISTETPESKTQSFTITNTYSPKTNIKIKKQDASTKKPLDGVEFKLEKMKKDTSTNKLVVDDSFKTKSVTTGDSGSLSGIAEFKDLEDGTYRLTETKTVAGYNLLKDPITIKINRNQEDGTTVDGQPYDFTTDENTIELQISNRMKFLLPKTGGYGAMLFILCGMALATLCCLIFFLINLRKEVQYSRHKRQRRNAIGK</sequence>
<feature type="region of interest" description="Disordered" evidence="1">
    <location>
        <begin position="867"/>
        <end position="890"/>
    </location>
</feature>
<feature type="compositionally biased region" description="Polar residues" evidence="1">
    <location>
        <begin position="867"/>
        <end position="886"/>
    </location>
</feature>
<feature type="domain" description="PA14" evidence="3">
    <location>
        <begin position="740"/>
        <end position="930"/>
    </location>
</feature>
<dbReference type="Pfam" id="PF17802">
    <property type="entry name" value="SpaA"/>
    <property type="match status" value="1"/>
</dbReference>
<evidence type="ECO:0000256" key="1">
    <source>
        <dbReference type="SAM" id="MobiDB-lite"/>
    </source>
</evidence>
<keyword evidence="2" id="KW-0812">Transmembrane</keyword>
<feature type="region of interest" description="Disordered" evidence="1">
    <location>
        <begin position="1265"/>
        <end position="1301"/>
    </location>
</feature>
<feature type="transmembrane region" description="Helical" evidence="2">
    <location>
        <begin position="1741"/>
        <end position="1766"/>
    </location>
</feature>
<keyword evidence="2" id="KW-0472">Membrane</keyword>
<dbReference type="InterPro" id="IPR041033">
    <property type="entry name" value="SpaA_PFL_dom_1"/>
</dbReference>
<dbReference type="RefSeq" id="WP_117482565.1">
    <property type="nucleotide sequence ID" value="NZ_QSOB01000011.1"/>
</dbReference>